<dbReference type="RefSeq" id="WP_130145250.1">
    <property type="nucleotide sequence ID" value="NZ_SGSU01000007.1"/>
</dbReference>
<dbReference type="Proteomes" id="UP000293483">
    <property type="component" value="Unassembled WGS sequence"/>
</dbReference>
<dbReference type="AlphaFoldDB" id="A0A4Q7B2V9"/>
<reference evidence="1 2" key="1">
    <citation type="submission" date="2019-02" db="EMBL/GenBank/DDBJ databases">
        <title>The Batch Genome Submission of Acinetobacter spp. strains.</title>
        <authorList>
            <person name="Qin J."/>
            <person name="Hu Y."/>
            <person name="Ye H."/>
            <person name="Wei L."/>
            <person name="Feng Y."/>
            <person name="Zong Z."/>
        </authorList>
    </citation>
    <scope>NUCLEOTIDE SEQUENCE [LARGE SCALE GENOMIC DNA]</scope>
    <source>
        <strain evidence="1 2">WCHABo060081</strain>
    </source>
</reference>
<sequence length="446" mass="46408">MAIKSLSVLTSKLSSALSPAFQLNSSSAQLKLNSTALSSLLNPEKISSTLSNLFSAASAPKSSAIDLSSLTNSLPKIMDLMQSILYNQTSGSNSNSLNTLMQTLQPLLQSLSGTGSAQQGELLQALPAVISSVQTLISSFNGQSNLPDNISSALTAIKPLLNVLSSVAANTDAAQIISTLNQVLEHAQPLIQAAGSIAADHADLGDIAQGAAQALMPLLASIDTGNTNIDMAKLQQALPAVIGSVTTLISTLTQANQGNIPETISGVIKGINPLIKMLENSDALDSMQADTVHKVYDVLNSVKTVLDFVNDPSLLTLSKDLNQVIDSLKPVIAMIDQKGDFSALLDHIEIPDLSGLLTGAYKPELLAGSTKSALGDLLNGTENHLPNISDLFQNTSSLGTINLSDLITQAPASAAAPNTAQTAPQDYMSLPNPAVQLDLEQAAHYI</sequence>
<protein>
    <submittedName>
        <fullName evidence="1">Uncharacterized protein</fullName>
    </submittedName>
</protein>
<gene>
    <name evidence="1" type="ORF">EXE25_07835</name>
</gene>
<evidence type="ECO:0000313" key="1">
    <source>
        <dbReference type="EMBL" id="RZG67421.1"/>
    </source>
</evidence>
<organism evidence="1 2">
    <name type="scientific">Acinetobacter bouvetii</name>
    <dbReference type="NCBI Taxonomy" id="202951"/>
    <lineage>
        <taxon>Bacteria</taxon>
        <taxon>Pseudomonadati</taxon>
        <taxon>Pseudomonadota</taxon>
        <taxon>Gammaproteobacteria</taxon>
        <taxon>Moraxellales</taxon>
        <taxon>Moraxellaceae</taxon>
        <taxon>Acinetobacter</taxon>
    </lineage>
</organism>
<comment type="caution">
    <text evidence="1">The sequence shown here is derived from an EMBL/GenBank/DDBJ whole genome shotgun (WGS) entry which is preliminary data.</text>
</comment>
<name>A0A4Q7B2V9_9GAMM</name>
<proteinExistence type="predicted"/>
<accession>A0A4Q7B2V9</accession>
<dbReference type="EMBL" id="SGSU01000007">
    <property type="protein sequence ID" value="RZG67421.1"/>
    <property type="molecule type" value="Genomic_DNA"/>
</dbReference>
<evidence type="ECO:0000313" key="2">
    <source>
        <dbReference type="Proteomes" id="UP000293483"/>
    </source>
</evidence>